<gene>
    <name evidence="3" type="ORF">CN311_31030</name>
</gene>
<evidence type="ECO:0000259" key="2">
    <source>
        <dbReference type="Pfam" id="PF09917"/>
    </source>
</evidence>
<dbReference type="Proteomes" id="UP000219182">
    <property type="component" value="Unassembled WGS sequence"/>
</dbReference>
<proteinExistence type="predicted"/>
<keyword evidence="1" id="KW-0732">Signal</keyword>
<comment type="caution">
    <text evidence="3">The sequence shown here is derived from an EMBL/GenBank/DDBJ whole genome shotgun (WGS) entry which is preliminary data.</text>
</comment>
<accession>A0A2A6F6C8</accession>
<name>A0A2A6F6C8_9HYPH</name>
<feature type="chain" id="PRO_5013309359" description="DUF2147 domain-containing protein" evidence="1">
    <location>
        <begin position="22"/>
        <end position="114"/>
    </location>
</feature>
<evidence type="ECO:0000313" key="3">
    <source>
        <dbReference type="EMBL" id="PDQ17246.1"/>
    </source>
</evidence>
<reference evidence="3 4" key="1">
    <citation type="submission" date="2017-09" db="EMBL/GenBank/DDBJ databases">
        <title>Mesorhizobum sanjuanii sp. nov. isolated from nodules of Lotus tenuis in saline-alkaline lowlands of Flooding Pampa.</title>
        <authorList>
            <person name="Sannazzaro A.I."/>
            <person name="Torres Tejerizo G.A."/>
            <person name="Fontana F."/>
            <person name="Cumpa Velazquez L.M."/>
            <person name="Hansen L."/>
            <person name="Pistorio M."/>
            <person name="Estrella M.J."/>
        </authorList>
    </citation>
    <scope>NUCLEOTIDE SEQUENCE [LARGE SCALE GENOMIC DNA]</scope>
    <source>
        <strain evidence="3 4">BSA136</strain>
    </source>
</reference>
<dbReference type="Pfam" id="PF09917">
    <property type="entry name" value="DUF2147"/>
    <property type="match status" value="1"/>
</dbReference>
<dbReference type="EMBL" id="NWQG01000286">
    <property type="protein sequence ID" value="PDQ17246.1"/>
    <property type="molecule type" value="Genomic_DNA"/>
</dbReference>
<keyword evidence="4" id="KW-1185">Reference proteome</keyword>
<feature type="domain" description="DUF2147" evidence="2">
    <location>
        <begin position="59"/>
        <end position="113"/>
    </location>
</feature>
<dbReference type="RefSeq" id="WP_097577387.1">
    <property type="nucleotide sequence ID" value="NZ_NWQG01000286.1"/>
</dbReference>
<dbReference type="AlphaFoldDB" id="A0A2A6F6C8"/>
<sequence>MFRKASLALAATLVMAGAAWADPIEGDWKTQSGATAAISGGGGGFSIKLKSGKFAGKHIGSLKASGANKYAGSITDPETDRTYAGKGSLSGTSLKMSGCVLGGLICKSQIWHKL</sequence>
<evidence type="ECO:0000256" key="1">
    <source>
        <dbReference type="SAM" id="SignalP"/>
    </source>
</evidence>
<dbReference type="InterPro" id="IPR019223">
    <property type="entry name" value="DUF2147"/>
</dbReference>
<dbReference type="Gene3D" id="2.40.128.520">
    <property type="match status" value="1"/>
</dbReference>
<feature type="signal peptide" evidence="1">
    <location>
        <begin position="1"/>
        <end position="21"/>
    </location>
</feature>
<evidence type="ECO:0000313" key="4">
    <source>
        <dbReference type="Proteomes" id="UP000219182"/>
    </source>
</evidence>
<organism evidence="3 4">
    <name type="scientific">Mesorhizobium sanjuanii</name>
    <dbReference type="NCBI Taxonomy" id="2037900"/>
    <lineage>
        <taxon>Bacteria</taxon>
        <taxon>Pseudomonadati</taxon>
        <taxon>Pseudomonadota</taxon>
        <taxon>Alphaproteobacteria</taxon>
        <taxon>Hyphomicrobiales</taxon>
        <taxon>Phyllobacteriaceae</taxon>
        <taxon>Mesorhizobium</taxon>
    </lineage>
</organism>
<protein>
    <recommendedName>
        <fullName evidence="2">DUF2147 domain-containing protein</fullName>
    </recommendedName>
</protein>